<evidence type="ECO:0000256" key="4">
    <source>
        <dbReference type="ARBA" id="ARBA00022741"/>
    </source>
</evidence>
<dbReference type="InterPro" id="IPR017871">
    <property type="entry name" value="ABC_transporter-like_CS"/>
</dbReference>
<feature type="domain" description="ABC transporter" evidence="9">
    <location>
        <begin position="3"/>
        <end position="239"/>
    </location>
</feature>
<reference evidence="10 11" key="1">
    <citation type="journal article" date="2016" name="Antonie Van Leeuwenhoek">
        <title>Denitratimonas tolerans gen. nov., sp. nov., a denitrifying bacterium isolated from a bioreactor for tannery wastewater treatment.</title>
        <authorList>
            <person name="Han S.I."/>
            <person name="Kim J.O."/>
            <person name="Lee Y.R."/>
            <person name="Ekpeghere K.I."/>
            <person name="Koh S.C."/>
            <person name="Whang K.S."/>
        </authorList>
    </citation>
    <scope>NUCLEOTIDE SEQUENCE [LARGE SCALE GENOMIC DNA]</scope>
    <source>
        <strain evidence="10 11">KACC 17565</strain>
    </source>
</reference>
<name>A0AAW9RAI6_9GAMM</name>
<dbReference type="GO" id="GO:0015697">
    <property type="term" value="P:quaternary ammonium group transport"/>
    <property type="evidence" value="ECO:0007669"/>
    <property type="project" value="UniProtKB-ARBA"/>
</dbReference>
<evidence type="ECO:0000256" key="1">
    <source>
        <dbReference type="ARBA" id="ARBA00022448"/>
    </source>
</evidence>
<dbReference type="InterPro" id="IPR050093">
    <property type="entry name" value="ABC_SmlMolc_Importer"/>
</dbReference>
<dbReference type="SMART" id="SM00382">
    <property type="entry name" value="AAA"/>
    <property type="match status" value="1"/>
</dbReference>
<protein>
    <submittedName>
        <fullName evidence="10">ABC transporter ATP-binding protein</fullName>
    </submittedName>
</protein>
<dbReference type="PANTHER" id="PTHR42781">
    <property type="entry name" value="SPERMIDINE/PUTRESCINE IMPORT ATP-BINDING PROTEIN POTA"/>
    <property type="match status" value="1"/>
</dbReference>
<dbReference type="PROSITE" id="PS00211">
    <property type="entry name" value="ABC_TRANSPORTER_1"/>
    <property type="match status" value="1"/>
</dbReference>
<dbReference type="SUPFAM" id="SSF52540">
    <property type="entry name" value="P-loop containing nucleoside triphosphate hydrolases"/>
    <property type="match status" value="1"/>
</dbReference>
<organism evidence="10 11">
    <name type="scientific">Denitratimonas tolerans</name>
    <dbReference type="NCBI Taxonomy" id="1338420"/>
    <lineage>
        <taxon>Bacteria</taxon>
        <taxon>Pseudomonadati</taxon>
        <taxon>Pseudomonadota</taxon>
        <taxon>Gammaproteobacteria</taxon>
        <taxon>Lysobacterales</taxon>
        <taxon>Lysobacteraceae</taxon>
        <taxon>Denitratimonas</taxon>
    </lineage>
</organism>
<dbReference type="CDD" id="cd03259">
    <property type="entry name" value="ABC_Carb_Solutes_like"/>
    <property type="match status" value="1"/>
</dbReference>
<dbReference type="InterPro" id="IPR003439">
    <property type="entry name" value="ABC_transporter-like_ATP-bd"/>
</dbReference>
<keyword evidence="4" id="KW-0547">Nucleotide-binding</keyword>
<dbReference type="Pfam" id="PF00005">
    <property type="entry name" value="ABC_tran"/>
    <property type="match status" value="1"/>
</dbReference>
<dbReference type="RefSeq" id="WP_337336261.1">
    <property type="nucleotide sequence ID" value="NZ_JBBDHC010000023.1"/>
</dbReference>
<evidence type="ECO:0000256" key="7">
    <source>
        <dbReference type="ARBA" id="ARBA00023065"/>
    </source>
</evidence>
<dbReference type="Pfam" id="PF08402">
    <property type="entry name" value="TOBE_2"/>
    <property type="match status" value="1"/>
</dbReference>
<dbReference type="EMBL" id="JBBDHC010000023">
    <property type="protein sequence ID" value="MEJ1250558.1"/>
    <property type="molecule type" value="Genomic_DNA"/>
</dbReference>
<sequence>MSLELQGISVGYPTAAGCLTVVDGMSLSLERGEIGSLLGTSGCGKTTVLRAVAGFEPLQAGRIALDGVTVAGPDGQWPPERRRVGMVFQDYALFPHLCVAANVAFGLRGTTREARQARVREMLERVGLAELGGRFPHELSGGQQQRVALARALAPEPSVLLLDEPFSNLDIHTRGRLASDVRDLLKASGTTALLVTHDQAEAFAVADRIGVMDRGRILQWGDAASLYHAPQDRFVAGFIGRGALVAAATLGLEGGGEVLVRPEQVRIDPAAPIRVRLVERIFHGPETRAVLALQDGARIEADLPPDSAAAVGDELGIWFCGDAQRRFHVEA</sequence>
<dbReference type="PANTHER" id="PTHR42781:SF4">
    <property type="entry name" value="SPERMIDINE_PUTRESCINE IMPORT ATP-BINDING PROTEIN POTA"/>
    <property type="match status" value="1"/>
</dbReference>
<dbReference type="GO" id="GO:0015408">
    <property type="term" value="F:ABC-type ferric iron transporter activity"/>
    <property type="evidence" value="ECO:0007669"/>
    <property type="project" value="InterPro"/>
</dbReference>
<dbReference type="InterPro" id="IPR013611">
    <property type="entry name" value="Transp-assoc_OB_typ2"/>
</dbReference>
<dbReference type="GO" id="GO:0016887">
    <property type="term" value="F:ATP hydrolysis activity"/>
    <property type="evidence" value="ECO:0007669"/>
    <property type="project" value="InterPro"/>
</dbReference>
<evidence type="ECO:0000256" key="5">
    <source>
        <dbReference type="ARBA" id="ARBA00022840"/>
    </source>
</evidence>
<keyword evidence="8" id="KW-0472">Membrane</keyword>
<evidence type="ECO:0000256" key="8">
    <source>
        <dbReference type="ARBA" id="ARBA00023136"/>
    </source>
</evidence>
<accession>A0AAW9RAI6</accession>
<dbReference type="InterPro" id="IPR003593">
    <property type="entry name" value="AAA+_ATPase"/>
</dbReference>
<keyword evidence="7" id="KW-0406">Ion transport</keyword>
<evidence type="ECO:0000256" key="2">
    <source>
        <dbReference type="ARBA" id="ARBA00022475"/>
    </source>
</evidence>
<dbReference type="GO" id="GO:0043190">
    <property type="term" value="C:ATP-binding cassette (ABC) transporter complex"/>
    <property type="evidence" value="ECO:0007669"/>
    <property type="project" value="InterPro"/>
</dbReference>
<dbReference type="SUPFAM" id="SSF50331">
    <property type="entry name" value="MOP-like"/>
    <property type="match status" value="1"/>
</dbReference>
<evidence type="ECO:0000256" key="6">
    <source>
        <dbReference type="ARBA" id="ARBA00023004"/>
    </source>
</evidence>
<proteinExistence type="predicted"/>
<keyword evidence="1" id="KW-0813">Transport</keyword>
<dbReference type="GO" id="GO:0005524">
    <property type="term" value="F:ATP binding"/>
    <property type="evidence" value="ECO:0007669"/>
    <property type="project" value="UniProtKB-KW"/>
</dbReference>
<dbReference type="Gene3D" id="3.40.50.300">
    <property type="entry name" value="P-loop containing nucleotide triphosphate hydrolases"/>
    <property type="match status" value="1"/>
</dbReference>
<dbReference type="InterPro" id="IPR027417">
    <property type="entry name" value="P-loop_NTPase"/>
</dbReference>
<evidence type="ECO:0000256" key="3">
    <source>
        <dbReference type="ARBA" id="ARBA00022496"/>
    </source>
</evidence>
<keyword evidence="11" id="KW-1185">Reference proteome</keyword>
<dbReference type="AlphaFoldDB" id="A0AAW9RAI6"/>
<dbReference type="InterPro" id="IPR008995">
    <property type="entry name" value="Mo/tungstate-bd_C_term_dom"/>
</dbReference>
<dbReference type="FunFam" id="3.40.50.300:FF:000425">
    <property type="entry name" value="Probable ABC transporter, ATP-binding subunit"/>
    <property type="match status" value="1"/>
</dbReference>
<dbReference type="Proteomes" id="UP001364472">
    <property type="component" value="Unassembled WGS sequence"/>
</dbReference>
<dbReference type="InterPro" id="IPR015853">
    <property type="entry name" value="ABC_transpr_FbpC"/>
</dbReference>
<gene>
    <name evidence="10" type="ORF">WB794_12840</name>
</gene>
<evidence type="ECO:0000259" key="9">
    <source>
        <dbReference type="PROSITE" id="PS50893"/>
    </source>
</evidence>
<dbReference type="PROSITE" id="PS50893">
    <property type="entry name" value="ABC_TRANSPORTER_2"/>
    <property type="match status" value="1"/>
</dbReference>
<comment type="caution">
    <text evidence="10">The sequence shown here is derived from an EMBL/GenBank/DDBJ whole genome shotgun (WGS) entry which is preliminary data.</text>
</comment>
<keyword evidence="2" id="KW-1003">Cell membrane</keyword>
<keyword evidence="3" id="KW-0410">Iron transport</keyword>
<evidence type="ECO:0000313" key="11">
    <source>
        <dbReference type="Proteomes" id="UP001364472"/>
    </source>
</evidence>
<evidence type="ECO:0000313" key="10">
    <source>
        <dbReference type="EMBL" id="MEJ1250558.1"/>
    </source>
</evidence>
<keyword evidence="5 10" id="KW-0067">ATP-binding</keyword>
<keyword evidence="6" id="KW-0408">Iron</keyword>